<dbReference type="InterPro" id="IPR011009">
    <property type="entry name" value="Kinase-like_dom_sf"/>
</dbReference>
<organism evidence="1 2">
    <name type="scientific">Dacryopinax primogenitus (strain DJM 731)</name>
    <name type="common">Brown rot fungus</name>
    <dbReference type="NCBI Taxonomy" id="1858805"/>
    <lineage>
        <taxon>Eukaryota</taxon>
        <taxon>Fungi</taxon>
        <taxon>Dikarya</taxon>
        <taxon>Basidiomycota</taxon>
        <taxon>Agaricomycotina</taxon>
        <taxon>Dacrymycetes</taxon>
        <taxon>Dacrymycetales</taxon>
        <taxon>Dacrymycetaceae</taxon>
        <taxon>Dacryopinax</taxon>
    </lineage>
</organism>
<reference evidence="1 2" key="1">
    <citation type="journal article" date="2012" name="Science">
        <title>The Paleozoic origin of enzymatic lignin decomposition reconstructed from 31 fungal genomes.</title>
        <authorList>
            <person name="Floudas D."/>
            <person name="Binder M."/>
            <person name="Riley R."/>
            <person name="Barry K."/>
            <person name="Blanchette R.A."/>
            <person name="Henrissat B."/>
            <person name="Martinez A.T."/>
            <person name="Otillar R."/>
            <person name="Spatafora J.W."/>
            <person name="Yadav J.S."/>
            <person name="Aerts A."/>
            <person name="Benoit I."/>
            <person name="Boyd A."/>
            <person name="Carlson A."/>
            <person name="Copeland A."/>
            <person name="Coutinho P.M."/>
            <person name="de Vries R.P."/>
            <person name="Ferreira P."/>
            <person name="Findley K."/>
            <person name="Foster B."/>
            <person name="Gaskell J."/>
            <person name="Glotzer D."/>
            <person name="Gorecki P."/>
            <person name="Heitman J."/>
            <person name="Hesse C."/>
            <person name="Hori C."/>
            <person name="Igarashi K."/>
            <person name="Jurgens J.A."/>
            <person name="Kallen N."/>
            <person name="Kersten P."/>
            <person name="Kohler A."/>
            <person name="Kuees U."/>
            <person name="Kumar T.K.A."/>
            <person name="Kuo A."/>
            <person name="LaButti K."/>
            <person name="Larrondo L.F."/>
            <person name="Lindquist E."/>
            <person name="Ling A."/>
            <person name="Lombard V."/>
            <person name="Lucas S."/>
            <person name="Lundell T."/>
            <person name="Martin R."/>
            <person name="McLaughlin D.J."/>
            <person name="Morgenstern I."/>
            <person name="Morin E."/>
            <person name="Murat C."/>
            <person name="Nagy L.G."/>
            <person name="Nolan M."/>
            <person name="Ohm R.A."/>
            <person name="Patyshakuliyeva A."/>
            <person name="Rokas A."/>
            <person name="Ruiz-Duenas F.J."/>
            <person name="Sabat G."/>
            <person name="Salamov A."/>
            <person name="Samejima M."/>
            <person name="Schmutz J."/>
            <person name="Slot J.C."/>
            <person name="St John F."/>
            <person name="Stenlid J."/>
            <person name="Sun H."/>
            <person name="Sun S."/>
            <person name="Syed K."/>
            <person name="Tsang A."/>
            <person name="Wiebenga A."/>
            <person name="Young D."/>
            <person name="Pisabarro A."/>
            <person name="Eastwood D.C."/>
            <person name="Martin F."/>
            <person name="Cullen D."/>
            <person name="Grigoriev I.V."/>
            <person name="Hibbett D.S."/>
        </authorList>
    </citation>
    <scope>NUCLEOTIDE SEQUENCE [LARGE SCALE GENOMIC DNA]</scope>
    <source>
        <strain evidence="1 2">DJM-731 SS1</strain>
    </source>
</reference>
<dbReference type="OrthoDB" id="2831558at2759"/>
<gene>
    <name evidence="1" type="ORF">DACRYDRAFT_21847</name>
</gene>
<name>M5G3X8_DACPD</name>
<dbReference type="EMBL" id="JH795861">
    <property type="protein sequence ID" value="EJU02915.1"/>
    <property type="molecule type" value="Genomic_DNA"/>
</dbReference>
<accession>M5G3X8</accession>
<evidence type="ECO:0000313" key="1">
    <source>
        <dbReference type="EMBL" id="EJU02915.1"/>
    </source>
</evidence>
<protein>
    <submittedName>
        <fullName evidence="1">Uncharacterized protein</fullName>
    </submittedName>
</protein>
<dbReference type="GeneID" id="63687632"/>
<dbReference type="HOGENOM" id="CLU_1796407_0_0_1"/>
<dbReference type="AlphaFoldDB" id="M5G3X8"/>
<dbReference type="RefSeq" id="XP_040629809.1">
    <property type="nucleotide sequence ID" value="XM_040772570.1"/>
</dbReference>
<proteinExistence type="predicted"/>
<evidence type="ECO:0000313" key="2">
    <source>
        <dbReference type="Proteomes" id="UP000030653"/>
    </source>
</evidence>
<sequence length="144" mass="16645">MVSNVLRQVVKAIPKACDTGPISKVLCLWHYDLSSGNILSATRGPDAGKIISVIDWDGAIVNPIWCVVRWPNFIAVQAGRRYRSEADTKRYQVILRNELLRLDTEGLLRTSFQQKYELSRELLEVVTQPWNATFERQEWLDKWN</sequence>
<keyword evidence="2" id="KW-1185">Reference proteome</keyword>
<dbReference type="Proteomes" id="UP000030653">
    <property type="component" value="Unassembled WGS sequence"/>
</dbReference>
<dbReference type="SUPFAM" id="SSF56112">
    <property type="entry name" value="Protein kinase-like (PK-like)"/>
    <property type="match status" value="1"/>
</dbReference>